<gene>
    <name evidence="4" type="primary">kdsB1</name>
    <name evidence="4" type="ORF">XTPLMG728_2388</name>
</gene>
<dbReference type="CDD" id="cd02517">
    <property type="entry name" value="CMP-KDO-Synthetase"/>
    <property type="match status" value="1"/>
</dbReference>
<dbReference type="Pfam" id="PF02348">
    <property type="entry name" value="CTP_transf_3"/>
    <property type="match status" value="1"/>
</dbReference>
<evidence type="ECO:0000256" key="3">
    <source>
        <dbReference type="ARBA" id="ARBA00022985"/>
    </source>
</evidence>
<keyword evidence="3" id="KW-0448">Lipopolysaccharide biosynthesis</keyword>
<organism evidence="4 5">
    <name type="scientific">Xanthomonas graminis pv. poae</name>
    <dbReference type="NCBI Taxonomy" id="227946"/>
    <lineage>
        <taxon>Bacteria</taxon>
        <taxon>Pseudomonadati</taxon>
        <taxon>Pseudomonadota</taxon>
        <taxon>Gammaproteobacteria</taxon>
        <taxon>Lysobacterales</taxon>
        <taxon>Lysobacteraceae</taxon>
        <taxon>Xanthomonas</taxon>
        <taxon>Xanthomonas translucens group</taxon>
        <taxon>Xanthomonas graminis</taxon>
    </lineage>
</organism>
<evidence type="ECO:0000313" key="4">
    <source>
        <dbReference type="EMBL" id="CTP89919.1"/>
    </source>
</evidence>
<dbReference type="InterPro" id="IPR004528">
    <property type="entry name" value="KdsB"/>
</dbReference>
<dbReference type="EMBL" id="CXOK01000075">
    <property type="protein sequence ID" value="CTP89919.1"/>
    <property type="molecule type" value="Genomic_DNA"/>
</dbReference>
<name>A0A0K3A0F0_9XANT</name>
<evidence type="ECO:0000256" key="2">
    <source>
        <dbReference type="ARBA" id="ARBA00022695"/>
    </source>
</evidence>
<dbReference type="GO" id="GO:0008690">
    <property type="term" value="F:3-deoxy-manno-octulosonate cytidylyltransferase activity"/>
    <property type="evidence" value="ECO:0007669"/>
    <property type="project" value="InterPro"/>
</dbReference>
<accession>A0A0K3A0F0</accession>
<evidence type="ECO:0000256" key="1">
    <source>
        <dbReference type="ARBA" id="ARBA00022679"/>
    </source>
</evidence>
<dbReference type="RefSeq" id="WP_053841265.1">
    <property type="nucleotide sequence ID" value="NZ_CP076250.1"/>
</dbReference>
<dbReference type="PANTHER" id="PTHR42866:SF2">
    <property type="entry name" value="3-DEOXY-MANNO-OCTULOSONATE CYTIDYLYLTRANSFERASE, MITOCHONDRIAL"/>
    <property type="match status" value="1"/>
</dbReference>
<sequence>MNYVIVIPARRDSSRLPDKPLLELGGIPMIVRTYRQCAQAAPAEQIVVATDCYLIRATCEQAGIRTLMTSSDCLTGTDRVAEVARQIEVDTYINVQGDDPLFNPDDLRLLIDAAATTPEAVINGYCPVASIEDFRNPSIPKVVVRPDGRLLYMSRASIPITKQGQFRRAWRQVCAYAFPKQALQAFAAVTRKTALEEIEDIEILRFLELGFEVRMVQMSDQSIAVDTPADVLRVEQALCARQLNAALDAQP</sequence>
<dbReference type="GO" id="GO:0005829">
    <property type="term" value="C:cytosol"/>
    <property type="evidence" value="ECO:0007669"/>
    <property type="project" value="TreeGrafter"/>
</dbReference>
<protein>
    <submittedName>
        <fullName evidence="4">CMP-2-keto-3-deoxyoctulosonic acid synthetase</fullName>
    </submittedName>
</protein>
<dbReference type="Gene3D" id="3.90.550.10">
    <property type="entry name" value="Spore Coat Polysaccharide Biosynthesis Protein SpsA, Chain A"/>
    <property type="match status" value="1"/>
</dbReference>
<keyword evidence="2" id="KW-0548">Nucleotidyltransferase</keyword>
<dbReference type="AlphaFoldDB" id="A0A0K3A0F0"/>
<reference evidence="4 5" key="1">
    <citation type="submission" date="2015-07" db="EMBL/GenBank/DDBJ databases">
        <authorList>
            <person name="Noorani M."/>
        </authorList>
    </citation>
    <scope>NUCLEOTIDE SEQUENCE [LARGE SCALE GENOMIC DNA]</scope>
    <source>
        <strain evidence="4">LMG728</strain>
    </source>
</reference>
<dbReference type="InterPro" id="IPR029044">
    <property type="entry name" value="Nucleotide-diphossugar_trans"/>
</dbReference>
<dbReference type="SUPFAM" id="SSF53448">
    <property type="entry name" value="Nucleotide-diphospho-sugar transferases"/>
    <property type="match status" value="1"/>
</dbReference>
<dbReference type="InterPro" id="IPR003329">
    <property type="entry name" value="Cytidylyl_trans"/>
</dbReference>
<dbReference type="NCBIfam" id="NF009905">
    <property type="entry name" value="PRK13368.1"/>
    <property type="match status" value="1"/>
</dbReference>
<dbReference type="Proteomes" id="UP000041247">
    <property type="component" value="Unassembled WGS sequence"/>
</dbReference>
<dbReference type="PANTHER" id="PTHR42866">
    <property type="entry name" value="3-DEOXY-MANNO-OCTULOSONATE CYTIDYLYLTRANSFERASE"/>
    <property type="match status" value="1"/>
</dbReference>
<proteinExistence type="predicted"/>
<dbReference type="NCBIfam" id="NF003952">
    <property type="entry name" value="PRK05450.1-5"/>
    <property type="match status" value="1"/>
</dbReference>
<keyword evidence="1" id="KW-0808">Transferase</keyword>
<evidence type="ECO:0000313" key="5">
    <source>
        <dbReference type="Proteomes" id="UP000041247"/>
    </source>
</evidence>
<dbReference type="GO" id="GO:0009103">
    <property type="term" value="P:lipopolysaccharide biosynthetic process"/>
    <property type="evidence" value="ECO:0007669"/>
    <property type="project" value="UniProtKB-KW"/>
</dbReference>